<dbReference type="EMBL" id="CP034437">
    <property type="protein sequence ID" value="AZN39020.1"/>
    <property type="molecule type" value="Genomic_DNA"/>
</dbReference>
<dbReference type="AlphaFoldDB" id="A0A3Q8X3N7"/>
<feature type="signal peptide" evidence="1">
    <location>
        <begin position="1"/>
        <end position="30"/>
    </location>
</feature>
<dbReference type="SUPFAM" id="SSF50998">
    <property type="entry name" value="Quinoprotein alcohol dehydrogenase-like"/>
    <property type="match status" value="1"/>
</dbReference>
<dbReference type="Proteomes" id="UP000272528">
    <property type="component" value="Chromosome"/>
</dbReference>
<evidence type="ECO:0000313" key="4">
    <source>
        <dbReference type="Proteomes" id="UP000272528"/>
    </source>
</evidence>
<dbReference type="InterPro" id="IPR011047">
    <property type="entry name" value="Quinoprotein_ADH-like_sf"/>
</dbReference>
<evidence type="ECO:0000256" key="1">
    <source>
        <dbReference type="SAM" id="SignalP"/>
    </source>
</evidence>
<dbReference type="SMART" id="SM00564">
    <property type="entry name" value="PQQ"/>
    <property type="match status" value="6"/>
</dbReference>
<dbReference type="PANTHER" id="PTHR34512:SF30">
    <property type="entry name" value="OUTER MEMBRANE PROTEIN ASSEMBLY FACTOR BAMB"/>
    <property type="match status" value="1"/>
</dbReference>
<dbReference type="Gene3D" id="2.130.10.10">
    <property type="entry name" value="YVTN repeat-like/Quinoprotein amine dehydrogenase"/>
    <property type="match status" value="2"/>
</dbReference>
<sequence length="404" mass="43172">MKRRYWLIMRIVLLASLATLTFVSSYAANAAVPVTIVPIKPITPVIPVTPSPPPSQPATAPAPVYNGKVLWKFVSRKNISPPLVAPDGSVYATVEDPDQNNEVGTGLYAFTGAGKMKWMAPITHPGSKEFNPRMAIGIDGTVYLGDSDGILHAISPSNGAEKWSFRVGEAFTAAPVIGQDGTIFITTGSQLIAITAAGKKKLSFSVSNVALAPAIGKDGTIYVGDATYLTIYNANGTLKRKVNLVGTMAASPPVLASDKLYMIRKDMSYRTTLGAYKLDGTWMYDIRPSGLEPQDTPVLSAGGTLLYVTSDRDLYAIRVADLTVAWKYSFASGIRSSPVLGPNSTVVSRSKYSHVAVLDAATGKTKWMAEWPYNQYSLPSVSKDGTVYISDSGTLYAIGIPKSN</sequence>
<dbReference type="InterPro" id="IPR018391">
    <property type="entry name" value="PQQ_b-propeller_rpt"/>
</dbReference>
<proteinExistence type="predicted"/>
<keyword evidence="4" id="KW-1185">Reference proteome</keyword>
<name>A0A3Q8X3N7_9BACL</name>
<dbReference type="PANTHER" id="PTHR34512">
    <property type="entry name" value="CELL SURFACE PROTEIN"/>
    <property type="match status" value="1"/>
</dbReference>
<dbReference type="RefSeq" id="WP_126012936.1">
    <property type="nucleotide sequence ID" value="NZ_CP034437.1"/>
</dbReference>
<feature type="chain" id="PRO_5039318167" description="Pyrrolo-quinoline quinone repeat domain-containing protein" evidence="1">
    <location>
        <begin position="31"/>
        <end position="404"/>
    </location>
</feature>
<feature type="domain" description="Pyrrolo-quinoline quinone repeat" evidence="2">
    <location>
        <begin position="66"/>
        <end position="227"/>
    </location>
</feature>
<dbReference type="Pfam" id="PF13360">
    <property type="entry name" value="PQQ_2"/>
    <property type="match status" value="2"/>
</dbReference>
<gene>
    <name evidence="3" type="ORF">EJC50_04560</name>
</gene>
<dbReference type="InterPro" id="IPR002372">
    <property type="entry name" value="PQQ_rpt_dom"/>
</dbReference>
<reference evidence="4" key="1">
    <citation type="submission" date="2018-12" db="EMBL/GenBank/DDBJ databases">
        <title>Genome sequence of Peanibacillus sp.</title>
        <authorList>
            <person name="Subramani G."/>
            <person name="Srinivasan S."/>
            <person name="Kim M.K."/>
        </authorList>
    </citation>
    <scope>NUCLEOTIDE SEQUENCE [LARGE SCALE GENOMIC DNA]</scope>
    <source>
        <strain evidence="4">18JY67-1</strain>
    </source>
</reference>
<dbReference type="OrthoDB" id="1858867at2"/>
<feature type="domain" description="Pyrrolo-quinoline quinone repeat" evidence="2">
    <location>
        <begin position="298"/>
        <end position="398"/>
    </location>
</feature>
<evidence type="ECO:0000313" key="3">
    <source>
        <dbReference type="EMBL" id="AZN39020.1"/>
    </source>
</evidence>
<dbReference type="KEGG" id="palb:EJC50_04560"/>
<protein>
    <recommendedName>
        <fullName evidence="2">Pyrrolo-quinoline quinone repeat domain-containing protein</fullName>
    </recommendedName>
</protein>
<evidence type="ECO:0000259" key="2">
    <source>
        <dbReference type="Pfam" id="PF13360"/>
    </source>
</evidence>
<keyword evidence="1" id="KW-0732">Signal</keyword>
<organism evidence="3 4">
    <name type="scientific">Paenibacillus albus</name>
    <dbReference type="NCBI Taxonomy" id="2495582"/>
    <lineage>
        <taxon>Bacteria</taxon>
        <taxon>Bacillati</taxon>
        <taxon>Bacillota</taxon>
        <taxon>Bacilli</taxon>
        <taxon>Bacillales</taxon>
        <taxon>Paenibacillaceae</taxon>
        <taxon>Paenibacillus</taxon>
    </lineage>
</organism>
<accession>A0A3Q8X3N7</accession>
<dbReference type="InterPro" id="IPR015943">
    <property type="entry name" value="WD40/YVTN_repeat-like_dom_sf"/>
</dbReference>